<evidence type="ECO:0000313" key="4">
    <source>
        <dbReference type="Proteomes" id="UP001141950"/>
    </source>
</evidence>
<feature type="transmembrane region" description="Helical" evidence="1">
    <location>
        <begin position="52"/>
        <end position="73"/>
    </location>
</feature>
<dbReference type="EMBL" id="JANIPJ010000040">
    <property type="protein sequence ID" value="MCR2807991.1"/>
    <property type="molecule type" value="Genomic_DNA"/>
</dbReference>
<gene>
    <name evidence="3" type="ORF">NQZ67_29365</name>
</gene>
<keyword evidence="1" id="KW-0472">Membrane</keyword>
<keyword evidence="1" id="KW-1133">Transmembrane helix</keyword>
<keyword evidence="4" id="KW-1185">Reference proteome</keyword>
<accession>A0A9X2MY45</accession>
<sequence>MTDKDRKLREQLRVEANDLLFAGLEMSDRMKQQIRQQAAAEKKGRRNAMPKAWVLGTVGAAAAVLLFAAFPLLNQSEVTPVPSDPPVVSVPSTNDGAVGTGSGSGLSELITTTVGTVEEAKAAFGEGLLVPNALPEGFALSEIVTVGMPGEPVRDAIFTYTSGEKTITFAASRMQAAFPAELFTKTQVGGVDAHVFEQPELTELFWVVDGVQFSITGPLTADEAVAAAESAV</sequence>
<dbReference type="RefSeq" id="WP_257452985.1">
    <property type="nucleotide sequence ID" value="NZ_JANIPJ010000040.1"/>
</dbReference>
<evidence type="ECO:0000259" key="2">
    <source>
        <dbReference type="Pfam" id="PF14285"/>
    </source>
</evidence>
<proteinExistence type="predicted"/>
<evidence type="ECO:0000313" key="3">
    <source>
        <dbReference type="EMBL" id="MCR2807991.1"/>
    </source>
</evidence>
<dbReference type="InterPro" id="IPR025377">
    <property type="entry name" value="DUF4367"/>
</dbReference>
<evidence type="ECO:0000256" key="1">
    <source>
        <dbReference type="SAM" id="Phobius"/>
    </source>
</evidence>
<feature type="domain" description="DUF4367" evidence="2">
    <location>
        <begin position="130"/>
        <end position="230"/>
    </location>
</feature>
<dbReference type="Pfam" id="PF14285">
    <property type="entry name" value="DUF4367"/>
    <property type="match status" value="1"/>
</dbReference>
<organism evidence="3 4">
    <name type="scientific">Paenibacillus soyae</name>
    <dbReference type="NCBI Taxonomy" id="2969249"/>
    <lineage>
        <taxon>Bacteria</taxon>
        <taxon>Bacillati</taxon>
        <taxon>Bacillota</taxon>
        <taxon>Bacilli</taxon>
        <taxon>Bacillales</taxon>
        <taxon>Paenibacillaceae</taxon>
        <taxon>Paenibacillus</taxon>
    </lineage>
</organism>
<keyword evidence="1" id="KW-0812">Transmembrane</keyword>
<name>A0A9X2MY45_9BACL</name>
<dbReference type="AlphaFoldDB" id="A0A9X2MY45"/>
<protein>
    <submittedName>
        <fullName evidence="3">DUF4367 domain-containing protein</fullName>
    </submittedName>
</protein>
<reference evidence="3" key="1">
    <citation type="submission" date="2022-08" db="EMBL/GenBank/DDBJ databases">
        <title>The genomic sequence of strain Paenibacillus sp. SCIV0701.</title>
        <authorList>
            <person name="Zhao H."/>
        </authorList>
    </citation>
    <scope>NUCLEOTIDE SEQUENCE</scope>
    <source>
        <strain evidence="3">SCIV0701</strain>
    </source>
</reference>
<comment type="caution">
    <text evidence="3">The sequence shown here is derived from an EMBL/GenBank/DDBJ whole genome shotgun (WGS) entry which is preliminary data.</text>
</comment>
<dbReference type="Proteomes" id="UP001141950">
    <property type="component" value="Unassembled WGS sequence"/>
</dbReference>